<dbReference type="Pfam" id="PF00501">
    <property type="entry name" value="AMP-binding"/>
    <property type="match status" value="1"/>
</dbReference>
<dbReference type="OrthoDB" id="3564926at2"/>
<accession>A0A222VQP0</accession>
<dbReference type="InterPro" id="IPR045851">
    <property type="entry name" value="AMP-bd_C_sf"/>
</dbReference>
<sequence>MAGLLNSTSRMRISATWAQGSRARTRISAGWTGDSRTDAGLGGVARRVVLLAGNGVRVPGCSWFNPRMRPAAEPLTLTQLCTARATTHGGRLAVGDENGALSYADLASSATSVAAQLAGLGVGAGDRVALIGANCVPWVVAALGASYAGATVVPIGHGSSHTERTRILDSLRPRLVITEPPTTRHEPPSTTSPGTTPGEASTGSGRTPDTGPSPLAVLTFADLDVGGGHPPPAHISPDSAAVVLPTSGTSGAVKYVAMTHRQLLRLYTDVSATVGLTEHDRLLGVVPLAHSFGLNGVLLISLIAGAYVRLARRYAAGQLATLIRDERLTVLAGPPTIYHDLASGGRAAIGGTCRLAITGSTAISAPTMRATCDLLGIPEIVVGYGMTETCGTVALGRIPGEVGAAGPELAPVPGVEVRIAGEAGEPLPPRTEGRILVRGFNVVRGYATDRGRARDTEWCDTGDLGRTDEHGLLTVVGRSKDSMIVSGFNVRPAEVEDVFTRHGAVADIAVVGVADGRQGQRLVAFLVPRPGATVDDEDLIAFGRTHLAAYKVPRDFVVLGELPRTATGKVARGRLSATAGSREARDA</sequence>
<feature type="region of interest" description="Disordered" evidence="3">
    <location>
        <begin position="158"/>
        <end position="213"/>
    </location>
</feature>
<dbReference type="InterPro" id="IPR000873">
    <property type="entry name" value="AMP-dep_synth/lig_dom"/>
</dbReference>
<feature type="compositionally biased region" description="Low complexity" evidence="3">
    <location>
        <begin position="188"/>
        <end position="205"/>
    </location>
</feature>
<evidence type="ECO:0000313" key="4">
    <source>
        <dbReference type="EMBL" id="SDD02661.1"/>
    </source>
</evidence>
<evidence type="ECO:0000256" key="2">
    <source>
        <dbReference type="ARBA" id="ARBA00022598"/>
    </source>
</evidence>
<dbReference type="SUPFAM" id="SSF56801">
    <property type="entry name" value="Acetyl-CoA synthetase-like"/>
    <property type="match status" value="1"/>
</dbReference>
<protein>
    <submittedName>
        <fullName evidence="4">Acyl-CoA synthetase (AMP-forming)/AMP-acid ligase II</fullName>
    </submittedName>
</protein>
<keyword evidence="5" id="KW-1185">Reference proteome</keyword>
<name>A0A222VQP0_9PSEU</name>
<dbReference type="InterPro" id="IPR025110">
    <property type="entry name" value="AMP-bd_C"/>
</dbReference>
<dbReference type="PROSITE" id="PS00455">
    <property type="entry name" value="AMP_BINDING"/>
    <property type="match status" value="1"/>
</dbReference>
<dbReference type="PANTHER" id="PTHR43201:SF5">
    <property type="entry name" value="MEDIUM-CHAIN ACYL-COA LIGASE ACSF2, MITOCHONDRIAL"/>
    <property type="match status" value="1"/>
</dbReference>
<dbReference type="GO" id="GO:0031956">
    <property type="term" value="F:medium-chain fatty acid-CoA ligase activity"/>
    <property type="evidence" value="ECO:0007669"/>
    <property type="project" value="TreeGrafter"/>
</dbReference>
<organism evidence="4 5">
    <name type="scientific">Prauserella marina</name>
    <dbReference type="NCBI Taxonomy" id="530584"/>
    <lineage>
        <taxon>Bacteria</taxon>
        <taxon>Bacillati</taxon>
        <taxon>Actinomycetota</taxon>
        <taxon>Actinomycetes</taxon>
        <taxon>Pseudonocardiales</taxon>
        <taxon>Pseudonocardiaceae</taxon>
        <taxon>Prauserella</taxon>
    </lineage>
</organism>
<comment type="similarity">
    <text evidence="1">Belongs to the ATP-dependent AMP-binding enzyme family.</text>
</comment>
<keyword evidence="2 4" id="KW-0436">Ligase</keyword>
<dbReference type="InterPro" id="IPR020845">
    <property type="entry name" value="AMP-binding_CS"/>
</dbReference>
<gene>
    <name evidence="4" type="ORF">SAMN05421630_105244</name>
</gene>
<proteinExistence type="inferred from homology"/>
<dbReference type="Pfam" id="PF13193">
    <property type="entry name" value="AMP-binding_C"/>
    <property type="match status" value="1"/>
</dbReference>
<evidence type="ECO:0000256" key="3">
    <source>
        <dbReference type="SAM" id="MobiDB-lite"/>
    </source>
</evidence>
<evidence type="ECO:0000256" key="1">
    <source>
        <dbReference type="ARBA" id="ARBA00006432"/>
    </source>
</evidence>
<dbReference type="STRING" id="530584.SAMN05421630_105244"/>
<dbReference type="Gene3D" id="3.30.300.30">
    <property type="match status" value="1"/>
</dbReference>
<reference evidence="4 5" key="1">
    <citation type="submission" date="2016-10" db="EMBL/GenBank/DDBJ databases">
        <authorList>
            <person name="de Groot N.N."/>
        </authorList>
    </citation>
    <scope>NUCLEOTIDE SEQUENCE [LARGE SCALE GENOMIC DNA]</scope>
    <source>
        <strain evidence="4 5">CGMCC 4.5506</strain>
    </source>
</reference>
<dbReference type="PANTHER" id="PTHR43201">
    <property type="entry name" value="ACYL-COA SYNTHETASE"/>
    <property type="match status" value="1"/>
</dbReference>
<dbReference type="Proteomes" id="UP000199494">
    <property type="component" value="Unassembled WGS sequence"/>
</dbReference>
<dbReference type="KEGG" id="pmad:BAY61_15980"/>
<feature type="compositionally biased region" description="Basic and acidic residues" evidence="3">
    <location>
        <begin position="160"/>
        <end position="172"/>
    </location>
</feature>
<dbReference type="AlphaFoldDB" id="A0A222VQP0"/>
<dbReference type="EMBL" id="FMZE01000005">
    <property type="protein sequence ID" value="SDD02661.1"/>
    <property type="molecule type" value="Genomic_DNA"/>
</dbReference>
<dbReference type="Gene3D" id="3.40.50.12780">
    <property type="entry name" value="N-terminal domain of ligase-like"/>
    <property type="match status" value="1"/>
</dbReference>
<dbReference type="RefSeq" id="WP_091804633.1">
    <property type="nucleotide sequence ID" value="NZ_CP016353.1"/>
</dbReference>
<dbReference type="GO" id="GO:0006631">
    <property type="term" value="P:fatty acid metabolic process"/>
    <property type="evidence" value="ECO:0007669"/>
    <property type="project" value="TreeGrafter"/>
</dbReference>
<dbReference type="InterPro" id="IPR042099">
    <property type="entry name" value="ANL_N_sf"/>
</dbReference>
<evidence type="ECO:0000313" key="5">
    <source>
        <dbReference type="Proteomes" id="UP000199494"/>
    </source>
</evidence>